<dbReference type="RefSeq" id="WP_215232865.1">
    <property type="nucleotide sequence ID" value="NZ_CAJRAU010000002.1"/>
</dbReference>
<dbReference type="InterPro" id="IPR001789">
    <property type="entry name" value="Sig_transdc_resp-reg_receiver"/>
</dbReference>
<dbReference type="PANTHER" id="PTHR44591">
    <property type="entry name" value="STRESS RESPONSE REGULATOR PROTEIN 1"/>
    <property type="match status" value="1"/>
</dbReference>
<dbReference type="CDD" id="cd17534">
    <property type="entry name" value="REC_DC-like"/>
    <property type="match status" value="1"/>
</dbReference>
<feature type="domain" description="Response regulatory" evidence="3">
    <location>
        <begin position="6"/>
        <end position="122"/>
    </location>
</feature>
<evidence type="ECO:0000313" key="4">
    <source>
        <dbReference type="EMBL" id="CAG5068730.1"/>
    </source>
</evidence>
<keyword evidence="5" id="KW-1185">Reference proteome</keyword>
<dbReference type="SUPFAM" id="SSF52172">
    <property type="entry name" value="CheY-like"/>
    <property type="match status" value="1"/>
</dbReference>
<feature type="modified residue" description="4-aspartylphosphate" evidence="2">
    <location>
        <position position="56"/>
    </location>
</feature>
<keyword evidence="1 2" id="KW-0597">Phosphoprotein</keyword>
<reference evidence="4 5" key="1">
    <citation type="submission" date="2021-04" db="EMBL/GenBank/DDBJ databases">
        <authorList>
            <person name="Rodrigo-Torres L."/>
            <person name="Arahal R. D."/>
            <person name="Lucena T."/>
        </authorList>
    </citation>
    <scope>NUCLEOTIDE SEQUENCE [LARGE SCALE GENOMIC DNA]</scope>
    <source>
        <strain evidence="4 5">CECT 9623</strain>
    </source>
</reference>
<dbReference type="InterPro" id="IPR050595">
    <property type="entry name" value="Bact_response_regulator"/>
</dbReference>
<dbReference type="PROSITE" id="PS50110">
    <property type="entry name" value="RESPONSE_REGULATORY"/>
    <property type="match status" value="1"/>
</dbReference>
<name>A0ABM8UMQ7_9BACT</name>
<evidence type="ECO:0000313" key="5">
    <source>
        <dbReference type="Proteomes" id="UP000679725"/>
    </source>
</evidence>
<dbReference type="SMART" id="SM00448">
    <property type="entry name" value="REC"/>
    <property type="match status" value="1"/>
</dbReference>
<comment type="caution">
    <text evidence="4">The sequence shown here is derived from an EMBL/GenBank/DDBJ whole genome shotgun (WGS) entry which is preliminary data.</text>
</comment>
<gene>
    <name evidence="4" type="primary">pdtaR</name>
    <name evidence="4" type="ORF">DYBT9623_01462</name>
</gene>
<evidence type="ECO:0000259" key="3">
    <source>
        <dbReference type="PROSITE" id="PS50110"/>
    </source>
</evidence>
<dbReference type="PANTHER" id="PTHR44591:SF3">
    <property type="entry name" value="RESPONSE REGULATORY DOMAIN-CONTAINING PROTEIN"/>
    <property type="match status" value="1"/>
</dbReference>
<evidence type="ECO:0000256" key="2">
    <source>
        <dbReference type="PROSITE-ProRule" id="PRU00169"/>
    </source>
</evidence>
<dbReference type="EMBL" id="CAJRAU010000002">
    <property type="protein sequence ID" value="CAG5068730.1"/>
    <property type="molecule type" value="Genomic_DNA"/>
</dbReference>
<dbReference type="Gene3D" id="3.40.50.2300">
    <property type="match status" value="1"/>
</dbReference>
<dbReference type="Pfam" id="PF00072">
    <property type="entry name" value="Response_reg"/>
    <property type="match status" value="1"/>
</dbReference>
<proteinExistence type="predicted"/>
<evidence type="ECO:0000256" key="1">
    <source>
        <dbReference type="ARBA" id="ARBA00022553"/>
    </source>
</evidence>
<sequence length="127" mass="14253">MEKEIKILIVEDEGIQAMGLEETLEQAGYQVVGIADSSEEVLQFVAASPIDLIVMDIHIKGEMDGIDTAKLVREERPEMPIIYLTAYMDQETIRRAAETSPAGYITKPYRQLQLLSNIEQALAENKK</sequence>
<accession>A0ABM8UMQ7</accession>
<organism evidence="4 5">
    <name type="scientific">Dyadobacter linearis</name>
    <dbReference type="NCBI Taxonomy" id="2823330"/>
    <lineage>
        <taxon>Bacteria</taxon>
        <taxon>Pseudomonadati</taxon>
        <taxon>Bacteroidota</taxon>
        <taxon>Cytophagia</taxon>
        <taxon>Cytophagales</taxon>
        <taxon>Spirosomataceae</taxon>
        <taxon>Dyadobacter</taxon>
    </lineage>
</organism>
<protein>
    <submittedName>
        <fullName evidence="4">Transcriptional regulatory protein pdtaR</fullName>
    </submittedName>
</protein>
<dbReference type="Proteomes" id="UP000679725">
    <property type="component" value="Unassembled WGS sequence"/>
</dbReference>
<dbReference type="InterPro" id="IPR011006">
    <property type="entry name" value="CheY-like_superfamily"/>
</dbReference>